<feature type="binding site" evidence="9">
    <location>
        <position position="214"/>
    </location>
    <ligand>
        <name>1-deoxy-D-xylulose 5-phosphate</name>
        <dbReference type="ChEBI" id="CHEBI:57792"/>
    </ligand>
</feature>
<sequence>MTTRVLILGSTGSIGVQALEVIAEHPDRFTAVGLGAGGGNVGLLREQAKAFGIPAGALALADPDAARRLSDDLGSTVLGGPDAMCDLIDTVEADVILNAVVGSIGLRPSLAALRSGARLALANKESLVAGGSLVLDAAAPGQIVPVDSEHSALAQCLRGGTPDEVDRLVLTASGGPFRGWTRDALDDVTPEQAGRHPTWSMGPMITLNSATLVNKALEVIEAHLLFGVDYDRIDVTVHPQSIVHSMVTFVDGATIAKASPPSMKLPIALALGWPDRVPGSSSACDFSTASAWTFEPVDNDVFPAIELARAAGRAGGSSTAVYNAANEAAATGFFAGAIRFPRIVEIIGEVLGEADQWRAEPGTVDDVLAADRWARERATRLVAAISDGVSQ</sequence>
<feature type="binding site" evidence="9">
    <location>
        <position position="149"/>
    </location>
    <ligand>
        <name>Mn(2+)</name>
        <dbReference type="ChEBI" id="CHEBI:29035"/>
    </ligand>
</feature>
<evidence type="ECO:0000256" key="6">
    <source>
        <dbReference type="ARBA" id="ARBA00023211"/>
    </source>
</evidence>
<keyword evidence="7 9" id="KW-0414">Isoprene biosynthesis</keyword>
<feature type="binding site" evidence="9">
    <location>
        <position position="124"/>
    </location>
    <ligand>
        <name>1-deoxy-D-xylulose 5-phosphate</name>
        <dbReference type="ChEBI" id="CHEBI:57792"/>
    </ligand>
</feature>
<evidence type="ECO:0000256" key="3">
    <source>
        <dbReference type="ARBA" id="ARBA00022723"/>
    </source>
</evidence>
<keyword evidence="3 9" id="KW-0479">Metal-binding</keyword>
<keyword evidence="4 9" id="KW-0521">NADP</keyword>
<feature type="binding site" evidence="9">
    <location>
        <position position="209"/>
    </location>
    <ligand>
        <name>1-deoxy-D-xylulose 5-phosphate</name>
        <dbReference type="ChEBI" id="CHEBI:57792"/>
    </ligand>
</feature>
<organism evidence="13 14">
    <name type="scientific">Gordonia sesuvii</name>
    <dbReference type="NCBI Taxonomy" id="3116777"/>
    <lineage>
        <taxon>Bacteria</taxon>
        <taxon>Bacillati</taxon>
        <taxon>Actinomycetota</taxon>
        <taxon>Actinomycetes</taxon>
        <taxon>Mycobacteriales</taxon>
        <taxon>Gordoniaceae</taxon>
        <taxon>Gordonia</taxon>
    </lineage>
</organism>
<accession>A0ABU7MC78</accession>
<dbReference type="InterPro" id="IPR003821">
    <property type="entry name" value="DXP_reductoisomerase"/>
</dbReference>
<feature type="binding site" evidence="9">
    <location>
        <position position="125"/>
    </location>
    <ligand>
        <name>NADPH</name>
        <dbReference type="ChEBI" id="CHEBI:57783"/>
    </ligand>
</feature>
<dbReference type="NCBIfam" id="TIGR00243">
    <property type="entry name" value="Dxr"/>
    <property type="match status" value="1"/>
</dbReference>
<dbReference type="EC" id="1.1.1.267" evidence="9"/>
<feature type="binding site" evidence="9">
    <location>
        <position position="218"/>
    </location>
    <ligand>
        <name>1-deoxy-D-xylulose 5-phosphate</name>
        <dbReference type="ChEBI" id="CHEBI:57792"/>
    </ligand>
</feature>
<feature type="binding site" evidence="9">
    <location>
        <position position="215"/>
    </location>
    <ligand>
        <name>1-deoxy-D-xylulose 5-phosphate</name>
        <dbReference type="ChEBI" id="CHEBI:57792"/>
    </ligand>
</feature>
<comment type="function">
    <text evidence="9">Catalyzes the NADPH-dependent rearrangement and reduction of 1-deoxy-D-xylulose-5-phosphate (DXP) to 2-C-methyl-D-erythritol 4-phosphate (MEP).</text>
</comment>
<evidence type="ECO:0000256" key="4">
    <source>
        <dbReference type="ARBA" id="ARBA00022857"/>
    </source>
</evidence>
<dbReference type="EMBL" id="JAZDUF010000002">
    <property type="protein sequence ID" value="MEE3850670.1"/>
    <property type="molecule type" value="Genomic_DNA"/>
</dbReference>
<dbReference type="Gene3D" id="3.40.50.720">
    <property type="entry name" value="NAD(P)-binding Rossmann-like Domain"/>
    <property type="match status" value="1"/>
</dbReference>
<reference evidence="13 14" key="1">
    <citation type="submission" date="2024-01" db="EMBL/GenBank/DDBJ databases">
        <title>Draft genome sequence of Gordonia sp. LSe1-13.</title>
        <authorList>
            <person name="Suphannarot A."/>
            <person name="Mingma R."/>
        </authorList>
    </citation>
    <scope>NUCLEOTIDE SEQUENCE [LARGE SCALE GENOMIC DNA]</scope>
    <source>
        <strain evidence="13 14">LSe1-13</strain>
    </source>
</reference>
<proteinExistence type="inferred from homology"/>
<feature type="binding site" evidence="9">
    <location>
        <position position="202"/>
    </location>
    <ligand>
        <name>NADPH</name>
        <dbReference type="ChEBI" id="CHEBI:57783"/>
    </ligand>
</feature>
<evidence type="ECO:0000256" key="9">
    <source>
        <dbReference type="HAMAP-Rule" id="MF_00183"/>
    </source>
</evidence>
<comment type="caution">
    <text evidence="9">Lacks conserved residue(s) required for the propagation of feature annotation.</text>
</comment>
<feature type="binding site" evidence="9">
    <location>
        <position position="123"/>
    </location>
    <ligand>
        <name>NADPH</name>
        <dbReference type="ChEBI" id="CHEBI:57783"/>
    </ligand>
</feature>
<dbReference type="Pfam" id="PF02670">
    <property type="entry name" value="DXP_reductoisom"/>
    <property type="match status" value="1"/>
</dbReference>
<feature type="binding site" evidence="9">
    <location>
        <position position="149"/>
    </location>
    <ligand>
        <name>1-deoxy-D-xylulose 5-phosphate</name>
        <dbReference type="ChEBI" id="CHEBI:57792"/>
    </ligand>
</feature>
<dbReference type="SUPFAM" id="SSF51735">
    <property type="entry name" value="NAD(P)-binding Rossmann-fold domains"/>
    <property type="match status" value="1"/>
</dbReference>
<protein>
    <recommendedName>
        <fullName evidence="9">1-deoxy-D-xylulose 5-phosphate reductoisomerase</fullName>
        <shortName evidence="9">DXP reductoisomerase</shortName>
        <ecNumber evidence="9">1.1.1.267</ecNumber>
    </recommendedName>
    <alternativeName>
        <fullName evidence="9">1-deoxyxylulose-5-phosphate reductoisomerase</fullName>
    </alternativeName>
    <alternativeName>
        <fullName evidence="9">2-C-methyl-D-erythritol 4-phosphate synthase</fullName>
    </alternativeName>
</protein>
<dbReference type="RefSeq" id="WP_330432304.1">
    <property type="nucleotide sequence ID" value="NZ_JAZDUF010000002.1"/>
</dbReference>
<dbReference type="InterPro" id="IPR026877">
    <property type="entry name" value="DXPR_C"/>
</dbReference>
<feature type="binding site" evidence="9">
    <location>
        <position position="196"/>
    </location>
    <ligand>
        <name>1-deoxy-D-xylulose 5-phosphate</name>
        <dbReference type="ChEBI" id="CHEBI:57792"/>
    </ligand>
</feature>
<feature type="domain" description="DXP reductoisomerase C-terminal" evidence="12">
    <location>
        <begin position="259"/>
        <end position="376"/>
    </location>
</feature>
<dbReference type="SUPFAM" id="SSF55347">
    <property type="entry name" value="Glyceraldehyde-3-phosphate dehydrogenase-like, C-terminal domain"/>
    <property type="match status" value="1"/>
</dbReference>
<dbReference type="GO" id="GO:0030604">
    <property type="term" value="F:1-deoxy-D-xylulose-5-phosphate reductoisomerase activity"/>
    <property type="evidence" value="ECO:0007669"/>
    <property type="project" value="UniProtKB-EC"/>
</dbReference>
<dbReference type="Pfam" id="PF13288">
    <property type="entry name" value="DXPR_C"/>
    <property type="match status" value="1"/>
</dbReference>
<dbReference type="PANTHER" id="PTHR30525:SF0">
    <property type="entry name" value="1-DEOXY-D-XYLULOSE 5-PHOSPHATE REDUCTOISOMERASE, CHLOROPLASTIC"/>
    <property type="match status" value="1"/>
</dbReference>
<evidence type="ECO:0000313" key="14">
    <source>
        <dbReference type="Proteomes" id="UP001347146"/>
    </source>
</evidence>
<dbReference type="HAMAP" id="MF_00183">
    <property type="entry name" value="DXP_reductoisom"/>
    <property type="match status" value="1"/>
</dbReference>
<comment type="pathway">
    <text evidence="1 9">Isoprenoid biosynthesis; isopentenyl diphosphate biosynthesis via DXP pathway; isopentenyl diphosphate from 1-deoxy-D-xylulose 5-phosphate: step 1/6.</text>
</comment>
<feature type="binding site" evidence="9">
    <location>
        <position position="148"/>
    </location>
    <ligand>
        <name>1-deoxy-D-xylulose 5-phosphate</name>
        <dbReference type="ChEBI" id="CHEBI:57792"/>
    </ligand>
</feature>
<keyword evidence="9" id="KW-0460">Magnesium</keyword>
<feature type="binding site" evidence="9">
    <location>
        <position position="12"/>
    </location>
    <ligand>
        <name>NADPH</name>
        <dbReference type="ChEBI" id="CHEBI:57783"/>
    </ligand>
</feature>
<evidence type="ECO:0000259" key="12">
    <source>
        <dbReference type="Pfam" id="PF13288"/>
    </source>
</evidence>
<keyword evidence="6 9" id="KW-0464">Manganese</keyword>
<feature type="binding site" evidence="9">
    <location>
        <position position="218"/>
    </location>
    <ligand>
        <name>Mn(2+)</name>
        <dbReference type="ChEBI" id="CHEBI:29035"/>
    </ligand>
</feature>
<evidence type="ECO:0000256" key="5">
    <source>
        <dbReference type="ARBA" id="ARBA00023002"/>
    </source>
</evidence>
<comment type="caution">
    <text evidence="13">The sequence shown here is derived from an EMBL/GenBank/DDBJ whole genome shotgun (WGS) entry which is preliminary data.</text>
</comment>
<dbReference type="SUPFAM" id="SSF69055">
    <property type="entry name" value="1-deoxy-D-xylulose-5-phosphate reductoisomerase, C-terminal domain"/>
    <property type="match status" value="1"/>
</dbReference>
<feature type="domain" description="1-deoxy-D-xylulose 5-phosphate reductoisomerase C-terminal" evidence="11">
    <location>
        <begin position="143"/>
        <end position="226"/>
    </location>
</feature>
<dbReference type="InterPro" id="IPR036169">
    <property type="entry name" value="DXPR_C_sf"/>
</dbReference>
<evidence type="ECO:0000313" key="13">
    <source>
        <dbReference type="EMBL" id="MEE3850670.1"/>
    </source>
</evidence>
<feature type="binding site" evidence="9">
    <location>
        <position position="40"/>
    </location>
    <ligand>
        <name>NADPH</name>
        <dbReference type="ChEBI" id="CHEBI:57783"/>
    </ligand>
</feature>
<feature type="binding site" evidence="9">
    <location>
        <position position="173"/>
    </location>
    <ligand>
        <name>1-deoxy-D-xylulose 5-phosphate</name>
        <dbReference type="ChEBI" id="CHEBI:57792"/>
    </ligand>
</feature>
<feature type="domain" description="1-deoxy-D-xylulose 5-phosphate reductoisomerase N-terminal" evidence="10">
    <location>
        <begin position="5"/>
        <end position="131"/>
    </location>
</feature>
<comment type="similarity">
    <text evidence="2 9">Belongs to the DXR family.</text>
</comment>
<keyword evidence="5 9" id="KW-0560">Oxidoreductase</keyword>
<dbReference type="PANTHER" id="PTHR30525">
    <property type="entry name" value="1-DEOXY-D-XYLULOSE 5-PHOSPHATE REDUCTOISOMERASE"/>
    <property type="match status" value="1"/>
</dbReference>
<gene>
    <name evidence="9 13" type="primary">dxr</name>
    <name evidence="13" type="ORF">VZC37_10010</name>
</gene>
<dbReference type="InterPro" id="IPR013512">
    <property type="entry name" value="DXP_reductoisomerase_N"/>
</dbReference>
<dbReference type="InterPro" id="IPR036291">
    <property type="entry name" value="NAD(P)-bd_dom_sf"/>
</dbReference>
<feature type="binding site" evidence="9">
    <location>
        <position position="147"/>
    </location>
    <ligand>
        <name>Mn(2+)</name>
        <dbReference type="ChEBI" id="CHEBI:29035"/>
    </ligand>
</feature>
<evidence type="ECO:0000256" key="8">
    <source>
        <dbReference type="ARBA" id="ARBA00048543"/>
    </source>
</evidence>
<evidence type="ECO:0000259" key="10">
    <source>
        <dbReference type="Pfam" id="PF02670"/>
    </source>
</evidence>
<name>A0ABU7MC78_9ACTN</name>
<dbReference type="PIRSF" id="PIRSF006205">
    <property type="entry name" value="Dxp_reductismrs"/>
    <property type="match status" value="1"/>
</dbReference>
<dbReference type="Pfam" id="PF08436">
    <property type="entry name" value="DXP_redisom_C"/>
    <property type="match status" value="1"/>
</dbReference>
<feature type="binding site" evidence="9">
    <location>
        <position position="14"/>
    </location>
    <ligand>
        <name>NADPH</name>
        <dbReference type="ChEBI" id="CHEBI:57783"/>
    </ligand>
</feature>
<feature type="binding site" evidence="9">
    <location>
        <position position="13"/>
    </location>
    <ligand>
        <name>NADPH</name>
        <dbReference type="ChEBI" id="CHEBI:57783"/>
    </ligand>
</feature>
<evidence type="ECO:0000256" key="7">
    <source>
        <dbReference type="ARBA" id="ARBA00023229"/>
    </source>
</evidence>
<evidence type="ECO:0000256" key="1">
    <source>
        <dbReference type="ARBA" id="ARBA00005094"/>
    </source>
</evidence>
<evidence type="ECO:0000259" key="11">
    <source>
        <dbReference type="Pfam" id="PF08436"/>
    </source>
</evidence>
<dbReference type="Proteomes" id="UP001347146">
    <property type="component" value="Unassembled WGS sequence"/>
</dbReference>
<evidence type="ECO:0000256" key="2">
    <source>
        <dbReference type="ARBA" id="ARBA00006825"/>
    </source>
</evidence>
<dbReference type="Gene3D" id="1.10.1740.10">
    <property type="match status" value="1"/>
</dbReference>
<keyword evidence="14" id="KW-1185">Reference proteome</keyword>
<comment type="cofactor">
    <cofactor evidence="9">
        <name>Mg(2+)</name>
        <dbReference type="ChEBI" id="CHEBI:18420"/>
    </cofactor>
    <cofactor evidence="9">
        <name>Mn(2+)</name>
        <dbReference type="ChEBI" id="CHEBI:29035"/>
    </cofactor>
</comment>
<feature type="binding site" evidence="9">
    <location>
        <position position="37"/>
    </location>
    <ligand>
        <name>NADPH</name>
        <dbReference type="ChEBI" id="CHEBI:57783"/>
    </ligand>
</feature>
<comment type="catalytic activity">
    <reaction evidence="8">
        <text>2-C-methyl-D-erythritol 4-phosphate + NADP(+) = 1-deoxy-D-xylulose 5-phosphate + NADPH + H(+)</text>
        <dbReference type="Rhea" id="RHEA:13717"/>
        <dbReference type="ChEBI" id="CHEBI:15378"/>
        <dbReference type="ChEBI" id="CHEBI:57783"/>
        <dbReference type="ChEBI" id="CHEBI:57792"/>
        <dbReference type="ChEBI" id="CHEBI:58262"/>
        <dbReference type="ChEBI" id="CHEBI:58349"/>
        <dbReference type="EC" id="1.1.1.267"/>
    </reaction>
    <physiologicalReaction direction="right-to-left" evidence="8">
        <dbReference type="Rhea" id="RHEA:13719"/>
    </physiologicalReaction>
</comment>
<dbReference type="InterPro" id="IPR013644">
    <property type="entry name" value="DXP_reductoisomerase_C"/>
</dbReference>
<feature type="binding site" evidence="9">
    <location>
        <position position="11"/>
    </location>
    <ligand>
        <name>NADPH</name>
        <dbReference type="ChEBI" id="CHEBI:57783"/>
    </ligand>
</feature>